<dbReference type="EMBL" id="RBAH01000042">
    <property type="protein sequence ID" value="RKN64445.1"/>
    <property type="molecule type" value="Genomic_DNA"/>
</dbReference>
<evidence type="ECO:0000259" key="3">
    <source>
        <dbReference type="Pfam" id="PF07833"/>
    </source>
</evidence>
<comment type="caution">
    <text evidence="4">The sequence shown here is derived from an EMBL/GenBank/DDBJ whole genome shotgun (WGS) entry which is preliminary data.</text>
</comment>
<feature type="chain" id="PRO_5017368312" description="Copper amine oxidase-like N-terminal domain-containing protein" evidence="2">
    <location>
        <begin position="25"/>
        <end position="490"/>
    </location>
</feature>
<evidence type="ECO:0000313" key="5">
    <source>
        <dbReference type="Proteomes" id="UP000282311"/>
    </source>
</evidence>
<dbReference type="RefSeq" id="WP_120751698.1">
    <property type="nucleotide sequence ID" value="NZ_RBAH01000042.1"/>
</dbReference>
<dbReference type="Pfam" id="PF07833">
    <property type="entry name" value="Cu_amine_oxidN1"/>
    <property type="match status" value="1"/>
</dbReference>
<keyword evidence="2" id="KW-0732">Signal</keyword>
<sequence>MKKLFMLVCTMLVSAVLSTGAVYAADTGTGQVHWSAAKAFTYTPLHPFTLNWSGDVLDRGGLSLTDLSLASAAKDADLVINRYGAMGAGGIVKLTGQKLEDAAERPRSGYVSSVTLEEDAVYLIKLRDGKLAKLRIDSISEAKAVFTFVVEQAAPASAPGGPEANSAGKQQPGADAKTETGAQAGTKTDAPVPALPPVQSPAPPPAAEGASGSRWSEQYEVPEPEQRELPLSIYLTLDSEQAAVLDKTNKRTEYPLLTAPFLHEGRTMVPLRFIGEALGAKVGWGAEDFSITLSKDPGITIRLWMNSTQAIVNGKAYELDSPPVMRGETAVIPLRFVSEHLNMHVYFDNGRITITDTENPLFEDSPSEVPKQQTVVRSEAADASFFHGKWNVWIPGGYAPTSSVTNGDGSRTFTHSYTPGAAGDWIEISRDGTYRWLDLGKTYEGAWTGDDKLIKLAGGPMESDWSMRRKSDTEVSIFAWGIEYKGTRAE</sequence>
<feature type="signal peptide" evidence="2">
    <location>
        <begin position="1"/>
        <end position="24"/>
    </location>
</feature>
<dbReference type="SUPFAM" id="SSF55383">
    <property type="entry name" value="Copper amine oxidase, domain N"/>
    <property type="match status" value="1"/>
</dbReference>
<dbReference type="AlphaFoldDB" id="A0A3B0AUJ1"/>
<feature type="region of interest" description="Disordered" evidence="1">
    <location>
        <begin position="155"/>
        <end position="223"/>
    </location>
</feature>
<feature type="domain" description="Copper amine oxidase-like N-terminal" evidence="3">
    <location>
        <begin position="255"/>
        <end position="354"/>
    </location>
</feature>
<dbReference type="InterPro" id="IPR012854">
    <property type="entry name" value="Cu_amine_oxidase-like_N"/>
</dbReference>
<evidence type="ECO:0000256" key="1">
    <source>
        <dbReference type="SAM" id="MobiDB-lite"/>
    </source>
</evidence>
<evidence type="ECO:0000313" key="4">
    <source>
        <dbReference type="EMBL" id="RKN64445.1"/>
    </source>
</evidence>
<protein>
    <recommendedName>
        <fullName evidence="3">Copper amine oxidase-like N-terminal domain-containing protein</fullName>
    </recommendedName>
</protein>
<organism evidence="4 5">
    <name type="scientific">Paenibacillus ginsengarvi</name>
    <dbReference type="NCBI Taxonomy" id="400777"/>
    <lineage>
        <taxon>Bacteria</taxon>
        <taxon>Bacillati</taxon>
        <taxon>Bacillota</taxon>
        <taxon>Bacilli</taxon>
        <taxon>Bacillales</taxon>
        <taxon>Paenibacillaceae</taxon>
        <taxon>Paenibacillus</taxon>
    </lineage>
</organism>
<dbReference type="InterPro" id="IPR036582">
    <property type="entry name" value="Mao_N_sf"/>
</dbReference>
<reference evidence="4 5" key="1">
    <citation type="journal article" date="2007" name="Int. J. Syst. Evol. Microbiol.">
        <title>Paenibacillus ginsengarvi sp. nov., isolated from soil from ginseng cultivation.</title>
        <authorList>
            <person name="Yoon M.H."/>
            <person name="Ten L.N."/>
            <person name="Im W.T."/>
        </authorList>
    </citation>
    <scope>NUCLEOTIDE SEQUENCE [LARGE SCALE GENOMIC DNA]</scope>
    <source>
        <strain evidence="4 5">KCTC 13059</strain>
    </source>
</reference>
<feature type="compositionally biased region" description="Pro residues" evidence="1">
    <location>
        <begin position="193"/>
        <end position="206"/>
    </location>
</feature>
<keyword evidence="5" id="KW-1185">Reference proteome</keyword>
<feature type="compositionally biased region" description="Low complexity" evidence="1">
    <location>
        <begin position="155"/>
        <end position="168"/>
    </location>
</feature>
<gene>
    <name evidence="4" type="ORF">D7M11_33855</name>
</gene>
<dbReference type="Proteomes" id="UP000282311">
    <property type="component" value="Unassembled WGS sequence"/>
</dbReference>
<name>A0A3B0AUJ1_9BACL</name>
<evidence type="ECO:0000256" key="2">
    <source>
        <dbReference type="SAM" id="SignalP"/>
    </source>
</evidence>
<dbReference type="Gene3D" id="3.30.457.10">
    <property type="entry name" value="Copper amine oxidase-like, N-terminal domain"/>
    <property type="match status" value="2"/>
</dbReference>
<accession>A0A3B0AUJ1</accession>
<proteinExistence type="predicted"/>
<dbReference type="OrthoDB" id="2680104at2"/>